<evidence type="ECO:0000256" key="3">
    <source>
        <dbReference type="ARBA" id="ARBA00023242"/>
    </source>
</evidence>
<evidence type="ECO:0000256" key="4">
    <source>
        <dbReference type="SAM" id="MobiDB-lite"/>
    </source>
</evidence>
<dbReference type="InterPro" id="IPR010756">
    <property type="entry name" value="Tls1-like"/>
</dbReference>
<feature type="region of interest" description="Disordered" evidence="4">
    <location>
        <begin position="1"/>
        <end position="49"/>
    </location>
</feature>
<feature type="region of interest" description="Disordered" evidence="4">
    <location>
        <begin position="283"/>
        <end position="356"/>
    </location>
</feature>
<dbReference type="EMBL" id="CAJVRM010000057">
    <property type="protein sequence ID" value="CAG8972928.1"/>
    <property type="molecule type" value="Genomic_DNA"/>
</dbReference>
<organism evidence="5 6">
    <name type="scientific">Hymenoscyphus albidus</name>
    <dbReference type="NCBI Taxonomy" id="595503"/>
    <lineage>
        <taxon>Eukaryota</taxon>
        <taxon>Fungi</taxon>
        <taxon>Dikarya</taxon>
        <taxon>Ascomycota</taxon>
        <taxon>Pezizomycotina</taxon>
        <taxon>Leotiomycetes</taxon>
        <taxon>Helotiales</taxon>
        <taxon>Helotiaceae</taxon>
        <taxon>Hymenoscyphus</taxon>
    </lineage>
</organism>
<feature type="region of interest" description="Disordered" evidence="4">
    <location>
        <begin position="219"/>
        <end position="268"/>
    </location>
</feature>
<evidence type="ECO:0000256" key="1">
    <source>
        <dbReference type="ARBA" id="ARBA00004123"/>
    </source>
</evidence>
<protein>
    <submittedName>
        <fullName evidence="5">Uncharacterized protein</fullName>
    </submittedName>
</protein>
<dbReference type="Pfam" id="PF07052">
    <property type="entry name" value="Hep_59"/>
    <property type="match status" value="1"/>
</dbReference>
<dbReference type="AlphaFoldDB" id="A0A9N9PRW9"/>
<dbReference type="Proteomes" id="UP000701801">
    <property type="component" value="Unassembled WGS sequence"/>
</dbReference>
<reference evidence="5" key="1">
    <citation type="submission" date="2021-07" db="EMBL/GenBank/DDBJ databases">
        <authorList>
            <person name="Durling M."/>
        </authorList>
    </citation>
    <scope>NUCLEOTIDE SEQUENCE</scope>
</reference>
<dbReference type="PANTHER" id="PTHR13486:SF2">
    <property type="entry name" value="SPLICING FACTOR C9ORF78"/>
    <property type="match status" value="1"/>
</dbReference>
<proteinExistence type="inferred from homology"/>
<gene>
    <name evidence="5" type="ORF">HYALB_00001348</name>
</gene>
<name>A0A9N9PRW9_9HELO</name>
<comment type="caution">
    <text evidence="5">The sequence shown here is derived from an EMBL/GenBank/DDBJ whole genome shotgun (WGS) entry which is preliminary data.</text>
</comment>
<accession>A0A9N9PRW9</accession>
<keyword evidence="6" id="KW-1185">Reference proteome</keyword>
<keyword evidence="3" id="KW-0539">Nucleus</keyword>
<dbReference type="OrthoDB" id="5627at2759"/>
<evidence type="ECO:0000313" key="5">
    <source>
        <dbReference type="EMBL" id="CAG8972928.1"/>
    </source>
</evidence>
<evidence type="ECO:0000313" key="6">
    <source>
        <dbReference type="Proteomes" id="UP000701801"/>
    </source>
</evidence>
<feature type="compositionally biased region" description="Basic and acidic residues" evidence="4">
    <location>
        <begin position="301"/>
        <end position="314"/>
    </location>
</feature>
<sequence length="368" mass="39937">MSPNSTPDIPNNEPAVLFRPSKKRKIYRQRATSPSQDSPPPVTSPIIPAPQSLDELISSTAQDVDTIAEVDMAEILRLRKIQRKAKGGVEFRAGNAGATKENQELVVREEHVEGGLEDGRGVVRKFAAQTGAVGDVNKHIIGCCGIVTNDGRMAYIDSEIAKRCLGEMHISTPVSASDPAGDAGVAPARKAIAEVNRQPAALGKLHEIDLGDEARDKNVAMTNRATRRLNGERITEQSAGSKKPAKVRLGRDGKPWRGKKRRGSDDIRRDQLVDEILRENKLEIYDSPSENEAPPDDDQAADDRIAEAFRKEFMDSVAARQRKQKVGPPAPTRTAGGKKEEVLAGPKLGGSRSARAAMRETILKAAKK</sequence>
<comment type="similarity">
    <text evidence="2">Belongs to the TLS1 family.</text>
</comment>
<dbReference type="PANTHER" id="PTHR13486">
    <property type="entry name" value="TELOMERE LENGTH AND SILENCING PROTEIN 1 TLS1 FAMILY MEMBER"/>
    <property type="match status" value="1"/>
</dbReference>
<evidence type="ECO:0000256" key="2">
    <source>
        <dbReference type="ARBA" id="ARBA00007643"/>
    </source>
</evidence>
<dbReference type="GO" id="GO:0000398">
    <property type="term" value="P:mRNA splicing, via spliceosome"/>
    <property type="evidence" value="ECO:0007669"/>
    <property type="project" value="TreeGrafter"/>
</dbReference>
<dbReference type="GO" id="GO:0005681">
    <property type="term" value="C:spliceosomal complex"/>
    <property type="evidence" value="ECO:0007669"/>
    <property type="project" value="TreeGrafter"/>
</dbReference>
<comment type="subcellular location">
    <subcellularLocation>
        <location evidence="1">Nucleus</location>
    </subcellularLocation>
</comment>